<proteinExistence type="predicted"/>
<name>A0ABP6WD07_9ACTN</name>
<dbReference type="InterPro" id="IPR023186">
    <property type="entry name" value="IUNH"/>
</dbReference>
<evidence type="ECO:0000259" key="3">
    <source>
        <dbReference type="Pfam" id="PF01156"/>
    </source>
</evidence>
<dbReference type="InterPro" id="IPR001910">
    <property type="entry name" value="Inosine/uridine_hydrolase_dom"/>
</dbReference>
<comment type="caution">
    <text evidence="4">The sequence shown here is derived from an EMBL/GenBank/DDBJ whole genome shotgun (WGS) entry which is preliminary data.</text>
</comment>
<evidence type="ECO:0000256" key="1">
    <source>
        <dbReference type="ARBA" id="ARBA00022801"/>
    </source>
</evidence>
<gene>
    <name evidence="4" type="primary">rihC</name>
    <name evidence="4" type="ORF">GCM10022235_15030</name>
</gene>
<dbReference type="Gene3D" id="3.90.245.10">
    <property type="entry name" value="Ribonucleoside hydrolase-like"/>
    <property type="match status" value="1"/>
</dbReference>
<evidence type="ECO:0000256" key="2">
    <source>
        <dbReference type="ARBA" id="ARBA00023295"/>
    </source>
</evidence>
<dbReference type="PANTHER" id="PTHR12304:SF4">
    <property type="entry name" value="URIDINE NUCLEOSIDASE"/>
    <property type="match status" value="1"/>
</dbReference>
<dbReference type="Proteomes" id="UP001501222">
    <property type="component" value="Unassembled WGS sequence"/>
</dbReference>
<dbReference type="EMBL" id="BAABAA010000002">
    <property type="protein sequence ID" value="GAA3548392.1"/>
    <property type="molecule type" value="Genomic_DNA"/>
</dbReference>
<keyword evidence="2" id="KW-0326">Glycosidase</keyword>
<accession>A0ABP6WD07</accession>
<reference evidence="5" key="1">
    <citation type="journal article" date="2019" name="Int. J. Syst. Evol. Microbiol.">
        <title>The Global Catalogue of Microorganisms (GCM) 10K type strain sequencing project: providing services to taxonomists for standard genome sequencing and annotation.</title>
        <authorList>
            <consortium name="The Broad Institute Genomics Platform"/>
            <consortium name="The Broad Institute Genome Sequencing Center for Infectious Disease"/>
            <person name="Wu L."/>
            <person name="Ma J."/>
        </authorList>
    </citation>
    <scope>NUCLEOTIDE SEQUENCE [LARGE SCALE GENOMIC DNA]</scope>
    <source>
        <strain evidence="5">JCM 16928</strain>
    </source>
</reference>
<protein>
    <submittedName>
        <fullName evidence="4">Ribonucleoside hydrolase RihC</fullName>
    </submittedName>
</protein>
<evidence type="ECO:0000313" key="4">
    <source>
        <dbReference type="EMBL" id="GAA3548392.1"/>
    </source>
</evidence>
<dbReference type="GO" id="GO:0016787">
    <property type="term" value="F:hydrolase activity"/>
    <property type="evidence" value="ECO:0007669"/>
    <property type="project" value="UniProtKB-KW"/>
</dbReference>
<keyword evidence="1 4" id="KW-0378">Hydrolase</keyword>
<dbReference type="RefSeq" id="WP_344838776.1">
    <property type="nucleotide sequence ID" value="NZ_BAABAA010000002.1"/>
</dbReference>
<sequence>MQASLVLDTDIGTDVDDVLALTAILGSPELDLAGVTTVYGDVLLRARMVARLARVAGRSVGPVVPGRGETRSGREVFWAGHEGVLMPDLDRETVDGGGDPIGLLAGSPTVLAIGPLTNLAEAVEVEGRGIEQVFLMGGDFTSGKIEHNIKCDVAAAGVVFGSGVPATVIGLEQTTRLRLDGLMLAELESAGALGELLGGEIRQYWAYRSQDFNVPHDPAAVLMMVEPSLFSFATGRIVVEDDGLTRFSAEEGGPHRIVTDLDPVRVARRIVDRMLAAIS</sequence>
<dbReference type="InterPro" id="IPR036452">
    <property type="entry name" value="Ribo_hydro-like"/>
</dbReference>
<dbReference type="SUPFAM" id="SSF53590">
    <property type="entry name" value="Nucleoside hydrolase"/>
    <property type="match status" value="1"/>
</dbReference>
<dbReference type="PANTHER" id="PTHR12304">
    <property type="entry name" value="INOSINE-URIDINE PREFERRING NUCLEOSIDE HYDROLASE"/>
    <property type="match status" value="1"/>
</dbReference>
<evidence type="ECO:0000313" key="5">
    <source>
        <dbReference type="Proteomes" id="UP001501222"/>
    </source>
</evidence>
<organism evidence="4 5">
    <name type="scientific">Kribbella ginsengisoli</name>
    <dbReference type="NCBI Taxonomy" id="363865"/>
    <lineage>
        <taxon>Bacteria</taxon>
        <taxon>Bacillati</taxon>
        <taxon>Actinomycetota</taxon>
        <taxon>Actinomycetes</taxon>
        <taxon>Propionibacteriales</taxon>
        <taxon>Kribbellaceae</taxon>
        <taxon>Kribbella</taxon>
    </lineage>
</organism>
<keyword evidence="5" id="KW-1185">Reference proteome</keyword>
<feature type="domain" description="Inosine/uridine-preferring nucleoside hydrolase" evidence="3">
    <location>
        <begin position="5"/>
        <end position="245"/>
    </location>
</feature>
<dbReference type="Pfam" id="PF01156">
    <property type="entry name" value="IU_nuc_hydro"/>
    <property type="match status" value="1"/>
</dbReference>